<organism evidence="2 3">
    <name type="scientific">Mycolicibacterium fortuitum</name>
    <name type="common">Mycobacterium fortuitum</name>
    <dbReference type="NCBI Taxonomy" id="1766"/>
    <lineage>
        <taxon>Bacteria</taxon>
        <taxon>Bacillati</taxon>
        <taxon>Actinomycetota</taxon>
        <taxon>Actinomycetes</taxon>
        <taxon>Mycobacteriales</taxon>
        <taxon>Mycobacteriaceae</taxon>
        <taxon>Mycolicibacterium</taxon>
    </lineage>
</organism>
<accession>A0A378V0Z8</accession>
<dbReference type="Proteomes" id="UP000255389">
    <property type="component" value="Unassembled WGS sequence"/>
</dbReference>
<name>A0A378V0Z8_MYCFO</name>
<sequence length="62" mass="6631">MVVDVGDVSEVDVSEVSEVDVSEVSEDDVVEVSDGPPNSVVIGRRLVVVRVVVDFVVFDVDV</sequence>
<feature type="compositionally biased region" description="Acidic residues" evidence="1">
    <location>
        <begin position="13"/>
        <end position="31"/>
    </location>
</feature>
<protein>
    <submittedName>
        <fullName evidence="2">Uncharacterized protein</fullName>
    </submittedName>
</protein>
<feature type="region of interest" description="Disordered" evidence="1">
    <location>
        <begin position="13"/>
        <end position="33"/>
    </location>
</feature>
<reference evidence="2 3" key="1">
    <citation type="submission" date="2018-06" db="EMBL/GenBank/DDBJ databases">
        <authorList>
            <consortium name="Pathogen Informatics"/>
            <person name="Doyle S."/>
        </authorList>
    </citation>
    <scope>NUCLEOTIDE SEQUENCE [LARGE SCALE GENOMIC DNA]</scope>
    <source>
        <strain evidence="2 3">NCTC1542</strain>
    </source>
</reference>
<gene>
    <name evidence="2" type="ORF">NCTC1542_05568</name>
</gene>
<evidence type="ECO:0000313" key="3">
    <source>
        <dbReference type="Proteomes" id="UP000255389"/>
    </source>
</evidence>
<evidence type="ECO:0000313" key="2">
    <source>
        <dbReference type="EMBL" id="SUA04073.1"/>
    </source>
</evidence>
<proteinExistence type="predicted"/>
<evidence type="ECO:0000256" key="1">
    <source>
        <dbReference type="SAM" id="MobiDB-lite"/>
    </source>
</evidence>
<dbReference type="EMBL" id="UGQY01000004">
    <property type="protein sequence ID" value="SUA04073.1"/>
    <property type="molecule type" value="Genomic_DNA"/>
</dbReference>
<dbReference type="AlphaFoldDB" id="A0A378V0Z8"/>